<protein>
    <recommendedName>
        <fullName evidence="4">Lipoprotein</fullName>
    </recommendedName>
</protein>
<keyword evidence="3" id="KW-1185">Reference proteome</keyword>
<dbReference type="OrthoDB" id="9103459at2"/>
<reference evidence="2" key="1">
    <citation type="submission" date="2016-01" db="EMBL/GenBank/DDBJ databases">
        <authorList>
            <person name="Peeters C."/>
        </authorList>
    </citation>
    <scope>NUCLEOTIDE SEQUENCE [LARGE SCALE GENOMIC DNA]</scope>
    <source>
        <strain evidence="2">LMG 22934</strain>
    </source>
</reference>
<evidence type="ECO:0000256" key="1">
    <source>
        <dbReference type="SAM" id="SignalP"/>
    </source>
</evidence>
<accession>A0A158FUU7</accession>
<dbReference type="EMBL" id="FCNW02000003">
    <property type="protein sequence ID" value="SAL22940.1"/>
    <property type="molecule type" value="Genomic_DNA"/>
</dbReference>
<dbReference type="Proteomes" id="UP000054977">
    <property type="component" value="Unassembled WGS sequence"/>
</dbReference>
<comment type="caution">
    <text evidence="2">The sequence shown here is derived from an EMBL/GenBank/DDBJ whole genome shotgun (WGS) entry which is preliminary data.</text>
</comment>
<evidence type="ECO:0008006" key="4">
    <source>
        <dbReference type="Google" id="ProtNLM"/>
    </source>
</evidence>
<evidence type="ECO:0000313" key="2">
    <source>
        <dbReference type="EMBL" id="SAL22940.1"/>
    </source>
</evidence>
<keyword evidence="1" id="KW-0732">Signal</keyword>
<proteinExistence type="predicted"/>
<sequence length="107" mass="11175">MKPTALLIAAVTVLLSACTQTGPVELSLGGGAPPSSLASDNADFTDMDRTMDGCKQAAKSAGAGRCTQVRAYEACMKTKGYITVLGPENPPGCGQPAWEEDVRKWLQ</sequence>
<dbReference type="AlphaFoldDB" id="A0A158FUU7"/>
<gene>
    <name evidence="2" type="ORF">AWB65_01242</name>
</gene>
<dbReference type="RefSeq" id="WP_087666285.1">
    <property type="nucleotide sequence ID" value="NZ_FCNW02000003.1"/>
</dbReference>
<dbReference type="STRING" id="326474.AWB65_01242"/>
<feature type="chain" id="PRO_5011120959" description="Lipoprotein" evidence="1">
    <location>
        <begin position="22"/>
        <end position="107"/>
    </location>
</feature>
<feature type="signal peptide" evidence="1">
    <location>
        <begin position="1"/>
        <end position="21"/>
    </location>
</feature>
<name>A0A158FUU7_9BURK</name>
<organism evidence="2 3">
    <name type="scientific">Caballeronia humi</name>
    <dbReference type="NCBI Taxonomy" id="326474"/>
    <lineage>
        <taxon>Bacteria</taxon>
        <taxon>Pseudomonadati</taxon>
        <taxon>Pseudomonadota</taxon>
        <taxon>Betaproteobacteria</taxon>
        <taxon>Burkholderiales</taxon>
        <taxon>Burkholderiaceae</taxon>
        <taxon>Caballeronia</taxon>
    </lineage>
</organism>
<evidence type="ECO:0000313" key="3">
    <source>
        <dbReference type="Proteomes" id="UP000054977"/>
    </source>
</evidence>
<dbReference type="PROSITE" id="PS51257">
    <property type="entry name" value="PROKAR_LIPOPROTEIN"/>
    <property type="match status" value="1"/>
</dbReference>